<proteinExistence type="predicted"/>
<organism evidence="7 8">
    <name type="scientific">Microbacterium betulae</name>
    <dbReference type="NCBI Taxonomy" id="2981139"/>
    <lineage>
        <taxon>Bacteria</taxon>
        <taxon>Bacillati</taxon>
        <taxon>Actinomycetota</taxon>
        <taxon>Actinomycetes</taxon>
        <taxon>Micrococcales</taxon>
        <taxon>Microbacteriaceae</taxon>
        <taxon>Microbacterium</taxon>
    </lineage>
</organism>
<evidence type="ECO:0000256" key="5">
    <source>
        <dbReference type="PROSITE-ProRule" id="PRU00335"/>
    </source>
</evidence>
<evidence type="ECO:0000256" key="1">
    <source>
        <dbReference type="ARBA" id="ARBA00022491"/>
    </source>
</evidence>
<dbReference type="SUPFAM" id="SSF48498">
    <property type="entry name" value="Tetracyclin repressor-like, C-terminal domain"/>
    <property type="match status" value="1"/>
</dbReference>
<dbReference type="AlphaFoldDB" id="A0AA97I842"/>
<evidence type="ECO:0000313" key="8">
    <source>
        <dbReference type="Proteomes" id="UP001305498"/>
    </source>
</evidence>
<dbReference type="EMBL" id="CP118157">
    <property type="protein sequence ID" value="WOF24287.1"/>
    <property type="molecule type" value="Genomic_DNA"/>
</dbReference>
<evidence type="ECO:0000256" key="4">
    <source>
        <dbReference type="ARBA" id="ARBA00023163"/>
    </source>
</evidence>
<dbReference type="InterPro" id="IPR039538">
    <property type="entry name" value="BetI_C"/>
</dbReference>
<dbReference type="PROSITE" id="PS50977">
    <property type="entry name" value="HTH_TETR_2"/>
    <property type="match status" value="1"/>
</dbReference>
<dbReference type="Pfam" id="PF00440">
    <property type="entry name" value="TetR_N"/>
    <property type="match status" value="1"/>
</dbReference>
<dbReference type="Pfam" id="PF13977">
    <property type="entry name" value="TetR_C_6"/>
    <property type="match status" value="1"/>
</dbReference>
<dbReference type="PANTHER" id="PTHR30055">
    <property type="entry name" value="HTH-TYPE TRANSCRIPTIONAL REGULATOR RUTR"/>
    <property type="match status" value="1"/>
</dbReference>
<sequence length="217" mass="23513">MTTKTGDEARTGPRRRGPYAKTAAVRTAILDAALDVFGESGYRSGSLREVADRVGMSEAGVLHHFPNKNALLADVLDRRDLRSYAIVPKEGSDGEATLRGLVRLADYNATVPGIVKLFAVLSTEATSSDHPAHAYFVTRYETTRSYLRAAFSSLMAQGRVREGVTPERAAIATIAMMDGLQVQWLLEPGLLDMGAQLRRFLESFVDIDLGDPARGGA</sequence>
<keyword evidence="4" id="KW-0804">Transcription</keyword>
<dbReference type="GO" id="GO:0003700">
    <property type="term" value="F:DNA-binding transcription factor activity"/>
    <property type="evidence" value="ECO:0007669"/>
    <property type="project" value="TreeGrafter"/>
</dbReference>
<dbReference type="InterPro" id="IPR050109">
    <property type="entry name" value="HTH-type_TetR-like_transc_reg"/>
</dbReference>
<gene>
    <name evidence="7" type="ORF">N8K70_06345</name>
</gene>
<dbReference type="RefSeq" id="WP_317140758.1">
    <property type="nucleotide sequence ID" value="NZ_CP118157.1"/>
</dbReference>
<dbReference type="InterPro" id="IPR036271">
    <property type="entry name" value="Tet_transcr_reg_TetR-rel_C_sf"/>
</dbReference>
<keyword evidence="1" id="KW-0678">Repressor</keyword>
<accession>A0AA97I842</accession>
<protein>
    <submittedName>
        <fullName evidence="7">TetR/AcrR family transcriptional regulator</fullName>
    </submittedName>
</protein>
<evidence type="ECO:0000256" key="3">
    <source>
        <dbReference type="ARBA" id="ARBA00023125"/>
    </source>
</evidence>
<dbReference type="SUPFAM" id="SSF46689">
    <property type="entry name" value="Homeodomain-like"/>
    <property type="match status" value="1"/>
</dbReference>
<dbReference type="Gene3D" id="1.10.357.10">
    <property type="entry name" value="Tetracycline Repressor, domain 2"/>
    <property type="match status" value="1"/>
</dbReference>
<dbReference type="GO" id="GO:0000976">
    <property type="term" value="F:transcription cis-regulatory region binding"/>
    <property type="evidence" value="ECO:0007669"/>
    <property type="project" value="TreeGrafter"/>
</dbReference>
<dbReference type="KEGG" id="mbet:N8K70_06345"/>
<dbReference type="Proteomes" id="UP001305498">
    <property type="component" value="Chromosome"/>
</dbReference>
<name>A0AA97I842_9MICO</name>
<dbReference type="PANTHER" id="PTHR30055:SF226">
    <property type="entry name" value="HTH-TYPE TRANSCRIPTIONAL REGULATOR PKSA"/>
    <property type="match status" value="1"/>
</dbReference>
<dbReference type="InterPro" id="IPR009057">
    <property type="entry name" value="Homeodomain-like_sf"/>
</dbReference>
<evidence type="ECO:0000259" key="6">
    <source>
        <dbReference type="PROSITE" id="PS50977"/>
    </source>
</evidence>
<dbReference type="PRINTS" id="PR00455">
    <property type="entry name" value="HTHTETR"/>
</dbReference>
<keyword evidence="8" id="KW-1185">Reference proteome</keyword>
<keyword evidence="2" id="KW-0805">Transcription regulation</keyword>
<dbReference type="InterPro" id="IPR001647">
    <property type="entry name" value="HTH_TetR"/>
</dbReference>
<feature type="DNA-binding region" description="H-T-H motif" evidence="5">
    <location>
        <begin position="46"/>
        <end position="65"/>
    </location>
</feature>
<feature type="domain" description="HTH tetR-type" evidence="6">
    <location>
        <begin position="23"/>
        <end position="83"/>
    </location>
</feature>
<keyword evidence="3 5" id="KW-0238">DNA-binding</keyword>
<evidence type="ECO:0000256" key="2">
    <source>
        <dbReference type="ARBA" id="ARBA00023015"/>
    </source>
</evidence>
<evidence type="ECO:0000313" key="7">
    <source>
        <dbReference type="EMBL" id="WOF24287.1"/>
    </source>
</evidence>
<reference evidence="7 8" key="1">
    <citation type="submission" date="2023-02" db="EMBL/GenBank/DDBJ databases">
        <title>Microbacterium betulae sp. nov., isolated from birch wood.</title>
        <authorList>
            <person name="Pasciak M."/>
            <person name="Pawlik K.J."/>
            <person name="Martynowski D."/>
            <person name="Laczmanski L."/>
            <person name="Ciekot J."/>
            <person name="Szponar B."/>
            <person name="Wojcik-Fatla A."/>
            <person name="Mackiewicz B."/>
            <person name="Farian E."/>
            <person name="Cholewa G."/>
            <person name="Cholewa A."/>
            <person name="Dutkiewicz J."/>
        </authorList>
    </citation>
    <scope>NUCLEOTIDE SEQUENCE [LARGE SCALE GENOMIC DNA]</scope>
    <source>
        <strain evidence="7 8">AB</strain>
    </source>
</reference>